<sequence length="471" mass="50587">MAPAPRETAGPVNGGGRAARALAAAGLWLRDHQRFVRRLQWAIIVIYAALLLAPLVTPAPTRSSRILGNATLFAQFAFWGVWWPFVLVSVALTGRTWCGLFCPEGALAEIASARSRGRAVPRWIRWPGWPFVAFAGVTIYGQMTSVYQYPLPALVVLGGSTLAAIVTGLLYGRDKRVWCRYLCPVNGVFALLARLAPARFRVDRAAWDSAPKPDPRAPRLNCAPLVPVRAMEGAAMCHMCGRCAGFRNAVTLAPRPPEQEIVTGAGGRGSFWETALIVFGLMGIAAGAFAWTVSPWYVAARTATIGWLVDHDLMWPLQPRLPWWILTNYPQASDVMTPADGAVMAAYILATAAVSGGIILACLAAATRALGQWRAQRLHHLALGLTPLAGCGVFLGLSAITLTQLHVGAPAWVAVTRATLLAAAAAWSLRLQWRISGQYARALPARLACLAACAGAAAMGALNWIALFWLW</sequence>
<reference evidence="4" key="1">
    <citation type="journal article" date="2019" name="Int. J. Syst. Evol. Microbiol.">
        <title>The Global Catalogue of Microorganisms (GCM) 10K type strain sequencing project: providing services to taxonomists for standard genome sequencing and annotation.</title>
        <authorList>
            <consortium name="The Broad Institute Genomics Platform"/>
            <consortium name="The Broad Institute Genome Sequencing Center for Infectious Disease"/>
            <person name="Wu L."/>
            <person name="Ma J."/>
        </authorList>
    </citation>
    <scope>NUCLEOTIDE SEQUENCE [LARGE SCALE GENOMIC DNA]</scope>
    <source>
        <strain evidence="4">CCM 7941</strain>
    </source>
</reference>
<comment type="caution">
    <text evidence="3">The sequence shown here is derived from an EMBL/GenBank/DDBJ whole genome shotgun (WGS) entry which is preliminary data.</text>
</comment>
<evidence type="ECO:0000313" key="4">
    <source>
        <dbReference type="Proteomes" id="UP001595536"/>
    </source>
</evidence>
<dbReference type="RefSeq" id="WP_376831448.1">
    <property type="nucleotide sequence ID" value="NZ_JBHLWR010000006.1"/>
</dbReference>
<evidence type="ECO:0000256" key="1">
    <source>
        <dbReference type="SAM" id="Phobius"/>
    </source>
</evidence>
<keyword evidence="4" id="KW-1185">Reference proteome</keyword>
<organism evidence="3 4">
    <name type="scientific">Camelimonas abortus</name>
    <dbReference type="NCBI Taxonomy" id="1017184"/>
    <lineage>
        <taxon>Bacteria</taxon>
        <taxon>Pseudomonadati</taxon>
        <taxon>Pseudomonadota</taxon>
        <taxon>Alphaproteobacteria</taxon>
        <taxon>Hyphomicrobiales</taxon>
        <taxon>Chelatococcaceae</taxon>
        <taxon>Camelimonas</taxon>
    </lineage>
</organism>
<dbReference type="Pfam" id="PF12801">
    <property type="entry name" value="Fer4_5"/>
    <property type="match status" value="2"/>
</dbReference>
<dbReference type="EMBL" id="JBHRUV010000029">
    <property type="protein sequence ID" value="MFC3265991.1"/>
    <property type="molecule type" value="Genomic_DNA"/>
</dbReference>
<protein>
    <submittedName>
        <fullName evidence="3">4Fe-4S binding protein</fullName>
    </submittedName>
</protein>
<evidence type="ECO:0000313" key="3">
    <source>
        <dbReference type="EMBL" id="MFC3265991.1"/>
    </source>
</evidence>
<keyword evidence="1" id="KW-1133">Transmembrane helix</keyword>
<feature type="domain" description="4Fe-4S ferredoxin-type" evidence="2">
    <location>
        <begin position="163"/>
        <end position="200"/>
    </location>
</feature>
<feature type="transmembrane region" description="Helical" evidence="1">
    <location>
        <begin position="39"/>
        <end position="56"/>
    </location>
</feature>
<keyword evidence="1" id="KW-0812">Transmembrane</keyword>
<accession>A0ABV7LDS0</accession>
<keyword evidence="1" id="KW-0472">Membrane</keyword>
<proteinExistence type="predicted"/>
<name>A0ABV7LDS0_9HYPH</name>
<dbReference type="InterPro" id="IPR017896">
    <property type="entry name" value="4Fe4S_Fe-S-bd"/>
</dbReference>
<evidence type="ECO:0000259" key="2">
    <source>
        <dbReference type="Pfam" id="PF12801"/>
    </source>
</evidence>
<feature type="transmembrane region" description="Helical" evidence="1">
    <location>
        <begin position="123"/>
        <end position="143"/>
    </location>
</feature>
<feature type="transmembrane region" description="Helical" evidence="1">
    <location>
        <begin position="409"/>
        <end position="427"/>
    </location>
</feature>
<feature type="domain" description="4Fe-4S ferredoxin-type" evidence="2">
    <location>
        <begin position="78"/>
        <end position="116"/>
    </location>
</feature>
<feature type="transmembrane region" description="Helical" evidence="1">
    <location>
        <begin position="378"/>
        <end position="403"/>
    </location>
</feature>
<feature type="transmembrane region" description="Helical" evidence="1">
    <location>
        <begin position="344"/>
        <end position="366"/>
    </location>
</feature>
<gene>
    <name evidence="3" type="ORF">ACFOEX_06465</name>
</gene>
<dbReference type="Proteomes" id="UP001595536">
    <property type="component" value="Unassembled WGS sequence"/>
</dbReference>
<feature type="transmembrane region" description="Helical" evidence="1">
    <location>
        <begin position="276"/>
        <end position="298"/>
    </location>
</feature>
<feature type="transmembrane region" description="Helical" evidence="1">
    <location>
        <begin position="447"/>
        <end position="470"/>
    </location>
</feature>
<feature type="transmembrane region" description="Helical" evidence="1">
    <location>
        <begin position="149"/>
        <end position="171"/>
    </location>
</feature>
<feature type="transmembrane region" description="Helical" evidence="1">
    <location>
        <begin position="76"/>
        <end position="102"/>
    </location>
</feature>